<evidence type="ECO:0000259" key="1">
    <source>
        <dbReference type="Pfam" id="PF22917"/>
    </source>
</evidence>
<dbReference type="PATRIC" id="fig|1656095.3.peg.223"/>
<proteinExistence type="predicted"/>
<dbReference type="STRING" id="1121863.GCA_000621185_00591"/>
<dbReference type="Pfam" id="PF22917">
    <property type="entry name" value="PRISE"/>
    <property type="match status" value="1"/>
</dbReference>
<dbReference type="AlphaFoldDB" id="A0A0J8VRY3"/>
<comment type="caution">
    <text evidence="2">The sequence shown here is derived from an EMBL/GenBank/DDBJ whole genome shotgun (WGS) entry which is preliminary data.</text>
</comment>
<dbReference type="SUPFAM" id="SSF51735">
    <property type="entry name" value="NAD(P)-binding Rossmann-fold domains"/>
    <property type="match status" value="1"/>
</dbReference>
<gene>
    <name evidence="2" type="ORF">ACH50_02235</name>
</gene>
<dbReference type="CDD" id="cd08948">
    <property type="entry name" value="5beta-POR_like_SDR_a"/>
    <property type="match status" value="1"/>
</dbReference>
<dbReference type="InterPro" id="IPR055222">
    <property type="entry name" value="PRISE-like_Rossmann-fold"/>
</dbReference>
<sequence length="357" mass="39438">MQKKALIAGISGVVGSATAKRLLEQGWDVYGLSRGRTPVPEGCHSLTADLTSESSVKEAVKEITPDALFFSVWARQANEEENIRVNGGMVRNVIEALGEKLNGSHVALVTGLKHYLGPFDAYGKGEVPLTPFREEQGRQPVANFYYAQEDEMFAGAQKYGYSWSVHRPHTIIGYAIGNAMNMGQTLAVYASLCKFHGLPFVFPGSAAQWNGVTDMSSASLVAEQLEWAATSPAAKNDDFNTVNGDVFRWKWMWSEIAAYFGIEAAPFPETEQPLEASMARHNAPALWQAVAQAHQLSEPDVNRLASWWHTDADLGRPMEVFTDMSKSRKAGFLAYHCTRDDLFALFDQLKRDKLIPA</sequence>
<dbReference type="EMBL" id="LFEJ01000003">
    <property type="protein sequence ID" value="KMV36248.1"/>
    <property type="molecule type" value="Genomic_DNA"/>
</dbReference>
<name>A0A0J8VRY3_9ENTR</name>
<dbReference type="OrthoDB" id="4392084at2"/>
<protein>
    <submittedName>
        <fullName evidence="2">NAD-dependent dehydratase</fullName>
    </submittedName>
</protein>
<reference evidence="2 3" key="1">
    <citation type="submission" date="2015-06" db="EMBL/GenBank/DDBJ databases">
        <title>Genome sequencing of Cronobacter sp. strain DJ34 isolated from petroleum contaminated sludge of Duliajan Oil Fields, Assam, India.</title>
        <authorList>
            <person name="Pal S."/>
            <person name="Banerjee T.D."/>
            <person name="Roy A."/>
            <person name="Sar P."/>
            <person name="Kazy S.K."/>
        </authorList>
    </citation>
    <scope>NUCLEOTIDE SEQUENCE [LARGE SCALE GENOMIC DNA]</scope>
    <source>
        <strain evidence="2 3">DJ34</strain>
    </source>
</reference>
<dbReference type="PANTHER" id="PTHR32487:SF0">
    <property type="entry name" value="3-OXO-DELTA(4,5)-STEROID 5-BETA-REDUCTASE"/>
    <property type="match status" value="1"/>
</dbReference>
<feature type="domain" description="PRISE-like Rossmann-fold" evidence="1">
    <location>
        <begin position="53"/>
        <end position="356"/>
    </location>
</feature>
<evidence type="ECO:0000313" key="3">
    <source>
        <dbReference type="Proteomes" id="UP000037315"/>
    </source>
</evidence>
<accession>A0A0J8VRY3</accession>
<keyword evidence="3" id="KW-1185">Reference proteome</keyword>
<evidence type="ECO:0000313" key="2">
    <source>
        <dbReference type="EMBL" id="KMV36248.1"/>
    </source>
</evidence>
<dbReference type="Proteomes" id="UP000037315">
    <property type="component" value="Unassembled WGS sequence"/>
</dbReference>
<organism evidence="2 3">
    <name type="scientific">Franconibacter pulveris</name>
    <dbReference type="NCBI Taxonomy" id="435910"/>
    <lineage>
        <taxon>Bacteria</taxon>
        <taxon>Pseudomonadati</taxon>
        <taxon>Pseudomonadota</taxon>
        <taxon>Gammaproteobacteria</taxon>
        <taxon>Enterobacterales</taxon>
        <taxon>Enterobacteriaceae</taxon>
        <taxon>Franconibacter</taxon>
    </lineage>
</organism>
<dbReference type="InterPro" id="IPR036291">
    <property type="entry name" value="NAD(P)-bd_dom_sf"/>
</dbReference>
<dbReference type="Gene3D" id="3.40.50.720">
    <property type="entry name" value="NAD(P)-binding Rossmann-like Domain"/>
    <property type="match status" value="1"/>
</dbReference>
<dbReference type="RefSeq" id="WP_048887242.1">
    <property type="nucleotide sequence ID" value="NZ_LFEJ01000003.1"/>
</dbReference>
<dbReference type="PANTHER" id="PTHR32487">
    <property type="entry name" value="3-OXO-DELTA(4,5)-STEROID 5-BETA-REDUCTASE"/>
    <property type="match status" value="1"/>
</dbReference>